<dbReference type="STRING" id="94643.A0A2A9MJU1"/>
<gene>
    <name evidence="2" type="ORF">BESB_055180</name>
</gene>
<feature type="region of interest" description="Disordered" evidence="1">
    <location>
        <begin position="1"/>
        <end position="37"/>
    </location>
</feature>
<feature type="compositionally biased region" description="Basic and acidic residues" evidence="1">
    <location>
        <begin position="20"/>
        <end position="36"/>
    </location>
</feature>
<dbReference type="InterPro" id="IPR009563">
    <property type="entry name" value="SSSCA1"/>
</dbReference>
<comment type="caution">
    <text evidence="2">The sequence shown here is derived from an EMBL/GenBank/DDBJ whole genome shotgun (WGS) entry which is preliminary data.</text>
</comment>
<dbReference type="PANTHER" id="PTHR16537:SF1">
    <property type="entry name" value="PROTEIN ZNRD2"/>
    <property type="match status" value="1"/>
</dbReference>
<protein>
    <submittedName>
        <fullName evidence="2">Sjogren's syndrome/scleroderma autoantigen 1 (Autoantigen p27) protein</fullName>
    </submittedName>
</protein>
<dbReference type="Proteomes" id="UP000224006">
    <property type="component" value="Chromosome IV"/>
</dbReference>
<keyword evidence="3" id="KW-1185">Reference proteome</keyword>
<accession>A0A2A9MJU1</accession>
<feature type="region of interest" description="Disordered" evidence="1">
    <location>
        <begin position="85"/>
        <end position="125"/>
    </location>
</feature>
<evidence type="ECO:0000313" key="3">
    <source>
        <dbReference type="Proteomes" id="UP000224006"/>
    </source>
</evidence>
<dbReference type="VEuPathDB" id="ToxoDB:BESB_055180"/>
<sequence length="338" mass="35420">MNGHSGVAACGGASAAARATEGKRGLSGTDEKKKSASEGLAEKLLLGWTMLGDTCPQCVSVPLMRDKQHQLFCVACEAFVPPSLLEDGGRSAGARRPQAEDTKREQRERVGPPHGEESRYDAAGPASIAGRGPQYQMVASIPLNQADNARIQSTLSAAVGGEGLRASHGDVSDGGGRGVARVSSKSLQEDDEYRTNMHPETAESGSYLQVSAELLKWREETLRRCGLLSGATGRPAETCAKPYPAAPVGNEAACQTASAAGASRRPLPEELRLCEKASACRGEALSEARTAVLGTIRRYAVALTPHASRAATTLESERQVLLSLQTALQVLGTLDSLA</sequence>
<dbReference type="AlphaFoldDB" id="A0A2A9MJU1"/>
<dbReference type="PANTHER" id="PTHR16537">
    <property type="entry name" value="SJOEGREN SYNDROME/SCLERODERMA AUTOANTIGEN 1"/>
    <property type="match status" value="1"/>
</dbReference>
<reference evidence="2 3" key="1">
    <citation type="submission" date="2017-09" db="EMBL/GenBank/DDBJ databases">
        <title>Genome sequencing of Besnoitia besnoiti strain Bb-Ger1.</title>
        <authorList>
            <person name="Schares G."/>
            <person name="Venepally P."/>
            <person name="Lorenzi H.A."/>
        </authorList>
    </citation>
    <scope>NUCLEOTIDE SEQUENCE [LARGE SCALE GENOMIC DNA]</scope>
    <source>
        <strain evidence="2 3">Bb-Ger1</strain>
    </source>
</reference>
<dbReference type="EMBL" id="NWUJ01000004">
    <property type="protein sequence ID" value="PFH35867.1"/>
    <property type="molecule type" value="Genomic_DNA"/>
</dbReference>
<feature type="compositionally biased region" description="Low complexity" evidence="1">
    <location>
        <begin position="1"/>
        <end position="19"/>
    </location>
</feature>
<dbReference type="KEGG" id="bbes:BESB_055180"/>
<name>A0A2A9MJU1_BESBE</name>
<dbReference type="RefSeq" id="XP_029219876.1">
    <property type="nucleotide sequence ID" value="XM_029363953.1"/>
</dbReference>
<dbReference type="OrthoDB" id="28939at2759"/>
<organism evidence="2 3">
    <name type="scientific">Besnoitia besnoiti</name>
    <name type="common">Apicomplexan protozoan</name>
    <dbReference type="NCBI Taxonomy" id="94643"/>
    <lineage>
        <taxon>Eukaryota</taxon>
        <taxon>Sar</taxon>
        <taxon>Alveolata</taxon>
        <taxon>Apicomplexa</taxon>
        <taxon>Conoidasida</taxon>
        <taxon>Coccidia</taxon>
        <taxon>Eucoccidiorida</taxon>
        <taxon>Eimeriorina</taxon>
        <taxon>Sarcocystidae</taxon>
        <taxon>Besnoitia</taxon>
    </lineage>
</organism>
<dbReference type="GeneID" id="40310447"/>
<feature type="region of interest" description="Disordered" evidence="1">
    <location>
        <begin position="166"/>
        <end position="192"/>
    </location>
</feature>
<dbReference type="Pfam" id="PF06677">
    <property type="entry name" value="Auto_anti-p27"/>
    <property type="match status" value="1"/>
</dbReference>
<evidence type="ECO:0000313" key="2">
    <source>
        <dbReference type="EMBL" id="PFH35867.1"/>
    </source>
</evidence>
<feature type="compositionally biased region" description="Basic and acidic residues" evidence="1">
    <location>
        <begin position="97"/>
        <end position="120"/>
    </location>
</feature>
<evidence type="ECO:0000256" key="1">
    <source>
        <dbReference type="SAM" id="MobiDB-lite"/>
    </source>
</evidence>
<dbReference type="InterPro" id="IPR051888">
    <property type="entry name" value="UPF0148_domain"/>
</dbReference>
<proteinExistence type="predicted"/>